<evidence type="ECO:0000259" key="1">
    <source>
        <dbReference type="SMART" id="SM00955"/>
    </source>
</evidence>
<evidence type="ECO:0000313" key="2">
    <source>
        <dbReference type="EMBL" id="MVA77405.1"/>
    </source>
</evidence>
<dbReference type="InterPro" id="IPR050180">
    <property type="entry name" value="RNR_Ribonuclease"/>
</dbReference>
<dbReference type="InterPro" id="IPR001900">
    <property type="entry name" value="RNase_II/R"/>
</dbReference>
<dbReference type="AlphaFoldDB" id="A0A6A9UZD6"/>
<evidence type="ECO:0000313" key="3">
    <source>
        <dbReference type="Proteomes" id="UP000435304"/>
    </source>
</evidence>
<organism evidence="2 3">
    <name type="scientific">Auraticoccus cholistanensis</name>
    <dbReference type="NCBI Taxonomy" id="2656650"/>
    <lineage>
        <taxon>Bacteria</taxon>
        <taxon>Bacillati</taxon>
        <taxon>Actinomycetota</taxon>
        <taxon>Actinomycetes</taxon>
        <taxon>Propionibacteriales</taxon>
        <taxon>Propionibacteriaceae</taxon>
        <taxon>Auraticoccus</taxon>
    </lineage>
</organism>
<dbReference type="GO" id="GO:0003723">
    <property type="term" value="F:RNA binding"/>
    <property type="evidence" value="ECO:0007669"/>
    <property type="project" value="InterPro"/>
</dbReference>
<dbReference type="SUPFAM" id="SSF50249">
    <property type="entry name" value="Nucleic acid-binding proteins"/>
    <property type="match status" value="1"/>
</dbReference>
<dbReference type="Proteomes" id="UP000435304">
    <property type="component" value="Unassembled WGS sequence"/>
</dbReference>
<dbReference type="EMBL" id="WPCU01000010">
    <property type="protein sequence ID" value="MVA77405.1"/>
    <property type="molecule type" value="Genomic_DNA"/>
</dbReference>
<reference evidence="2 3" key="1">
    <citation type="submission" date="2019-12" db="EMBL/GenBank/DDBJ databases">
        <title>Auraticoccus cholistani sp. nov., an actinomycete isolated from soil of Cholistan desert.</title>
        <authorList>
            <person name="Cheema M.T."/>
        </authorList>
    </citation>
    <scope>NUCLEOTIDE SEQUENCE [LARGE SCALE GENOMIC DNA]</scope>
    <source>
        <strain evidence="2 3">F435</strain>
    </source>
</reference>
<dbReference type="RefSeq" id="WP_331714933.1">
    <property type="nucleotide sequence ID" value="NZ_WPCU01000010.1"/>
</dbReference>
<feature type="domain" description="RNB" evidence="1">
    <location>
        <begin position="53"/>
        <end position="371"/>
    </location>
</feature>
<dbReference type="PANTHER" id="PTHR23355:SF42">
    <property type="entry name" value="RIBONUCLEASE II, CHLOROPLASTIC_MITOCHONDRIAL"/>
    <property type="match status" value="1"/>
</dbReference>
<dbReference type="GO" id="GO:0006402">
    <property type="term" value="P:mRNA catabolic process"/>
    <property type="evidence" value="ECO:0007669"/>
    <property type="project" value="TreeGrafter"/>
</dbReference>
<proteinExistence type="predicted"/>
<comment type="caution">
    <text evidence="2">The sequence shown here is derived from an EMBL/GenBank/DDBJ whole genome shotgun (WGS) entry which is preliminary data.</text>
</comment>
<dbReference type="PANTHER" id="PTHR23355">
    <property type="entry name" value="RIBONUCLEASE"/>
    <property type="match status" value="1"/>
</dbReference>
<dbReference type="SMART" id="SM00955">
    <property type="entry name" value="RNB"/>
    <property type="match status" value="1"/>
</dbReference>
<accession>A0A6A9UZD6</accession>
<protein>
    <submittedName>
        <fullName evidence="2">RNB domain-containing ribonuclease</fullName>
    </submittedName>
</protein>
<dbReference type="Pfam" id="PF18614">
    <property type="entry name" value="RNase_II_C_S1"/>
    <property type="match status" value="1"/>
</dbReference>
<gene>
    <name evidence="2" type="ORF">GC722_15450</name>
</gene>
<dbReference type="Pfam" id="PF00773">
    <property type="entry name" value="RNB"/>
    <property type="match status" value="1"/>
</dbReference>
<dbReference type="GO" id="GO:0000175">
    <property type="term" value="F:3'-5'-RNA exonuclease activity"/>
    <property type="evidence" value="ECO:0007669"/>
    <property type="project" value="TreeGrafter"/>
</dbReference>
<keyword evidence="3" id="KW-1185">Reference proteome</keyword>
<dbReference type="PROSITE" id="PS51257">
    <property type="entry name" value="PROKAR_LIPOPROTEIN"/>
    <property type="match status" value="1"/>
</dbReference>
<dbReference type="InterPro" id="IPR040596">
    <property type="entry name" value="RNase_II_C_S1"/>
</dbReference>
<name>A0A6A9UZD6_9ACTN</name>
<sequence length="482" mass="51827">MPARPVRLQTPAVPAPLAQGIAACEAELQIVDEFAPDVLAEAERSAAQVVLPELDLTHLELVTIDPPGSRDLDQALLVETRRAGWRVHYAIADVASFVQPGGAVDAEAHRRGQTLYAPHRRIGLHPPALSEGAASLLPGQLRPAVVWQLDLDADGRLTATSCRRGRVRSREQLSYEQAQARLDDGTASPSLQGLRTVGLLREQAERSRGGVSLPIPEQEVHVAGDGRWELAYRSPLPVEGWNAQVSLLTGMAAAELMISAEVGVLRTLPPADERSLRRLRETSRALGIDWPPGLDYPQFVRTLDPGVPAHAAMLRACTTLFRGAGYAAFDGSVPEVVEHAALACRYAHTTAPLRRLVDRYVLEICLAVCADRPVPGWVRQALAGLPATMAASGRRAGQYERRVVDLVEALVLAPRMGEDFRGVVVDVDDPEADAAATRGRLVVPEPAVEGEVSGSALQLGAEVTARLELADPVEGRIRFVVA</sequence>
<dbReference type="InterPro" id="IPR012340">
    <property type="entry name" value="NA-bd_OB-fold"/>
</dbReference>
<dbReference type="GO" id="GO:0000932">
    <property type="term" value="C:P-body"/>
    <property type="evidence" value="ECO:0007669"/>
    <property type="project" value="TreeGrafter"/>
</dbReference>